<dbReference type="PANTHER" id="PTHR12106">
    <property type="entry name" value="SORTILIN RELATED"/>
    <property type="match status" value="1"/>
</dbReference>
<dbReference type="InterPro" id="IPR050310">
    <property type="entry name" value="VPS10-sortilin"/>
</dbReference>
<dbReference type="EMBL" id="JWZT01001781">
    <property type="protein sequence ID" value="KII71377.1"/>
    <property type="molecule type" value="Genomic_DNA"/>
</dbReference>
<gene>
    <name evidence="1" type="ORF">RF11_14616</name>
</gene>
<comment type="caution">
    <text evidence="1">The sequence shown here is derived from an EMBL/GenBank/DDBJ whole genome shotgun (WGS) entry which is preliminary data.</text>
</comment>
<organism evidence="1 2">
    <name type="scientific">Thelohanellus kitauei</name>
    <name type="common">Myxosporean</name>
    <dbReference type="NCBI Taxonomy" id="669202"/>
    <lineage>
        <taxon>Eukaryota</taxon>
        <taxon>Metazoa</taxon>
        <taxon>Cnidaria</taxon>
        <taxon>Myxozoa</taxon>
        <taxon>Myxosporea</taxon>
        <taxon>Bivalvulida</taxon>
        <taxon>Platysporina</taxon>
        <taxon>Myxobolidae</taxon>
        <taxon>Thelohanellus</taxon>
    </lineage>
</organism>
<dbReference type="PANTHER" id="PTHR12106:SF27">
    <property type="entry name" value="SORTILIN-RELATED RECEPTOR"/>
    <property type="match status" value="1"/>
</dbReference>
<dbReference type="GO" id="GO:0006892">
    <property type="term" value="P:post-Golgi vesicle-mediated transport"/>
    <property type="evidence" value="ECO:0007669"/>
    <property type="project" value="TreeGrafter"/>
</dbReference>
<proteinExistence type="predicted"/>
<evidence type="ECO:0000313" key="1">
    <source>
        <dbReference type="EMBL" id="KII71377.1"/>
    </source>
</evidence>
<sequence>MDIAKLLITPEDTFYEKRDHKSSYYPYRDPILIQLRVLFKIDSIFKKISLSTQCSEDARSILIENELEVPPSIMISKDGGYSWADVCLISQTSTDFTDMFGLNDGEVLLGISKQIFTDYGNSWKNLTLNISSYSITSLCTGTASAKYKFIAIIYSDKYGFEIVIVDFSALFRIKKLILEKKCQPSDYRIYTPGRDLLNSCFHGRDGIFYEKISNSLCESVISDLPAIKSNSCICTPEDYIW</sequence>
<accession>A0A0C2NBM6</accession>
<dbReference type="Proteomes" id="UP000031668">
    <property type="component" value="Unassembled WGS sequence"/>
</dbReference>
<keyword evidence="2" id="KW-1185">Reference proteome</keyword>
<name>A0A0C2NBM6_THEKT</name>
<dbReference type="GO" id="GO:0016020">
    <property type="term" value="C:membrane"/>
    <property type="evidence" value="ECO:0007669"/>
    <property type="project" value="TreeGrafter"/>
</dbReference>
<dbReference type="GO" id="GO:0005794">
    <property type="term" value="C:Golgi apparatus"/>
    <property type="evidence" value="ECO:0007669"/>
    <property type="project" value="TreeGrafter"/>
</dbReference>
<protein>
    <submittedName>
        <fullName evidence="1">Uncharacterized protein</fullName>
    </submittedName>
</protein>
<evidence type="ECO:0000313" key="2">
    <source>
        <dbReference type="Proteomes" id="UP000031668"/>
    </source>
</evidence>
<dbReference type="AlphaFoldDB" id="A0A0C2NBM6"/>
<reference evidence="1 2" key="1">
    <citation type="journal article" date="2014" name="Genome Biol. Evol.">
        <title>The genome of the myxosporean Thelohanellus kitauei shows adaptations to nutrient acquisition within its fish host.</title>
        <authorList>
            <person name="Yang Y."/>
            <person name="Xiong J."/>
            <person name="Zhou Z."/>
            <person name="Huo F."/>
            <person name="Miao W."/>
            <person name="Ran C."/>
            <person name="Liu Y."/>
            <person name="Zhang J."/>
            <person name="Feng J."/>
            <person name="Wang M."/>
            <person name="Wang M."/>
            <person name="Wang L."/>
            <person name="Yao B."/>
        </authorList>
    </citation>
    <scope>NUCLEOTIDE SEQUENCE [LARGE SCALE GENOMIC DNA]</scope>
    <source>
        <strain evidence="1">Wuqing</strain>
    </source>
</reference>